<reference evidence="1 2" key="1">
    <citation type="submission" date="2019-08" db="EMBL/GenBank/DDBJ databases">
        <title>Bacillus genomes from the desert of Cuatro Cienegas, Coahuila.</title>
        <authorList>
            <person name="Olmedo-Alvarez G."/>
        </authorList>
    </citation>
    <scope>NUCLEOTIDE SEQUENCE [LARGE SCALE GENOMIC DNA]</scope>
    <source>
        <strain evidence="1 2">CH40_1T</strain>
    </source>
</reference>
<gene>
    <name evidence="1" type="ORF">FZC79_10130</name>
</gene>
<comment type="caution">
    <text evidence="1">The sequence shown here is derived from an EMBL/GenBank/DDBJ whole genome shotgun (WGS) entry which is preliminary data.</text>
</comment>
<accession>A0A5D4KEC1</accession>
<evidence type="ECO:0000313" key="2">
    <source>
        <dbReference type="Proteomes" id="UP000323317"/>
    </source>
</evidence>
<dbReference type="Proteomes" id="UP000323317">
    <property type="component" value="Unassembled WGS sequence"/>
</dbReference>
<dbReference type="RefSeq" id="WP_148946699.1">
    <property type="nucleotide sequence ID" value="NZ_VTEH01000006.1"/>
</dbReference>
<evidence type="ECO:0000313" key="1">
    <source>
        <dbReference type="EMBL" id="TYR75522.1"/>
    </source>
</evidence>
<organism evidence="1 2">
    <name type="scientific">Rossellomorea vietnamensis</name>
    <dbReference type="NCBI Taxonomy" id="218284"/>
    <lineage>
        <taxon>Bacteria</taxon>
        <taxon>Bacillati</taxon>
        <taxon>Bacillota</taxon>
        <taxon>Bacilli</taxon>
        <taxon>Bacillales</taxon>
        <taxon>Bacillaceae</taxon>
        <taxon>Rossellomorea</taxon>
    </lineage>
</organism>
<proteinExistence type="predicted"/>
<name>A0A5D4KEC1_9BACI</name>
<dbReference type="EMBL" id="VTEH01000006">
    <property type="protein sequence ID" value="TYR75522.1"/>
    <property type="molecule type" value="Genomic_DNA"/>
</dbReference>
<protein>
    <submittedName>
        <fullName evidence="1">Uncharacterized protein</fullName>
    </submittedName>
</protein>
<sequence>MKMKMNVSHAKVCKEPKENITNFHYEIFASCEESGRNESQQLANFANWKDFNCVVQEDSSTEGSILTFSVENKKRIHRRLKLFLLLDWRTAGTERLSFISPDDHLVHHYSSNRSSLVDYQVDNSNGMVRRSLYPLTARGISHWKQTLKTGSIPYQPLLKGPALTVASFDLLFSPLQKIQGHVIGAEAASREDLRKFHKHLKNRLAFHLKK</sequence>
<dbReference type="AlphaFoldDB" id="A0A5D4KEC1"/>